<dbReference type="PANTHER" id="PTHR11328:SF24">
    <property type="entry name" value="MAJOR FACILITATOR SUPERFAMILY (MFS) PROFILE DOMAIN-CONTAINING PROTEIN"/>
    <property type="match status" value="1"/>
</dbReference>
<dbReference type="Proteomes" id="UP000226420">
    <property type="component" value="Unassembled WGS sequence"/>
</dbReference>
<dbReference type="CDD" id="cd17332">
    <property type="entry name" value="MFS_MelB_like"/>
    <property type="match status" value="1"/>
</dbReference>
<keyword evidence="2" id="KW-0812">Transmembrane</keyword>
<proteinExistence type="inferred from homology"/>
<comment type="caution">
    <text evidence="3">The sequence shown here is derived from an EMBL/GenBank/DDBJ whole genome shotgun (WGS) entry which is preliminary data.</text>
</comment>
<evidence type="ECO:0000313" key="3">
    <source>
        <dbReference type="EMBL" id="SFC96905.1"/>
    </source>
</evidence>
<feature type="transmembrane region" description="Helical" evidence="2">
    <location>
        <begin position="156"/>
        <end position="180"/>
    </location>
</feature>
<dbReference type="GO" id="GO:0005886">
    <property type="term" value="C:plasma membrane"/>
    <property type="evidence" value="ECO:0007669"/>
    <property type="project" value="TreeGrafter"/>
</dbReference>
<feature type="transmembrane region" description="Helical" evidence="2">
    <location>
        <begin position="116"/>
        <end position="135"/>
    </location>
</feature>
<dbReference type="InterPro" id="IPR001927">
    <property type="entry name" value="Na/Gal_symport"/>
</dbReference>
<dbReference type="GO" id="GO:0008643">
    <property type="term" value="P:carbohydrate transport"/>
    <property type="evidence" value="ECO:0007669"/>
    <property type="project" value="InterPro"/>
</dbReference>
<dbReference type="RefSeq" id="WP_074822931.1">
    <property type="nucleotide sequence ID" value="NZ_FOLW01000006.1"/>
</dbReference>
<feature type="transmembrane region" description="Helical" evidence="2">
    <location>
        <begin position="368"/>
        <end position="392"/>
    </location>
</feature>
<evidence type="ECO:0000256" key="2">
    <source>
        <dbReference type="SAM" id="Phobius"/>
    </source>
</evidence>
<dbReference type="PANTHER" id="PTHR11328">
    <property type="entry name" value="MAJOR FACILITATOR SUPERFAMILY DOMAIN-CONTAINING PROTEIN"/>
    <property type="match status" value="1"/>
</dbReference>
<feature type="transmembrane region" description="Helical" evidence="2">
    <location>
        <begin position="245"/>
        <end position="265"/>
    </location>
</feature>
<feature type="transmembrane region" description="Helical" evidence="2">
    <location>
        <begin position="326"/>
        <end position="347"/>
    </location>
</feature>
<dbReference type="EMBL" id="FOLW01000006">
    <property type="protein sequence ID" value="SFC96905.1"/>
    <property type="molecule type" value="Genomic_DNA"/>
</dbReference>
<accession>A0AAJ4WB83</accession>
<feature type="transmembrane region" description="Helical" evidence="2">
    <location>
        <begin position="90"/>
        <end position="110"/>
    </location>
</feature>
<evidence type="ECO:0000313" key="4">
    <source>
        <dbReference type="Proteomes" id="UP000226420"/>
    </source>
</evidence>
<feature type="transmembrane region" description="Helical" evidence="2">
    <location>
        <begin position="186"/>
        <end position="207"/>
    </location>
</feature>
<protein>
    <submittedName>
        <fullName evidence="3">Glycoside/pentoside/hexuronide:cation symporter, GPH family</fullName>
    </submittedName>
</protein>
<feature type="transmembrane region" description="Helical" evidence="2">
    <location>
        <begin position="21"/>
        <end position="45"/>
    </location>
</feature>
<feature type="transmembrane region" description="Helical" evidence="2">
    <location>
        <begin position="301"/>
        <end position="320"/>
    </location>
</feature>
<feature type="transmembrane region" description="Helical" evidence="2">
    <location>
        <begin position="271"/>
        <end position="289"/>
    </location>
</feature>
<sequence>MKDVQSVNSTSYVVLGIKEKIGYGFGDLASNLSFGFVSLFLLYFYTDIYGISAAQASLIFVIARVIDAVFNILIGYIVDKTNTRYGKLRPYLLFGSIPLGFLTVLCFTSIESDQKFYYALITYTIYCMAYTAVNTPYSAMTNMMTQHEGSRASLSVYRFILAIVGYLIVSTNAEYLIGLFTEPREGYVFAVSCFSLLATFLFLACFGMTKERVLIEKDIAPPTLKEMAKAIYCNSPLMHLSMFTVAIYIAYTVWMAIAIYFIKYVLQDEAFTAKFFAIQTAAYIVGTIFCEKLVSLLGKKVLTLFATAFVAGALIFQYWFVQDNLYLTMACICIYSMGLGMAFVTMWSMIADTVEFAEWKTEVRAEGAIYGFFNFITKIAMAIGGGLAGLLLDYSDYSADKITDSALNGINIMMTLVPAAMFILGFIFILFYKLDEKTYVNIVKKIELRKQNAL</sequence>
<dbReference type="Gene3D" id="1.20.1250.20">
    <property type="entry name" value="MFS general substrate transporter like domains"/>
    <property type="match status" value="2"/>
</dbReference>
<feature type="transmembrane region" description="Helical" evidence="2">
    <location>
        <begin position="57"/>
        <end position="78"/>
    </location>
</feature>
<dbReference type="SUPFAM" id="SSF103473">
    <property type="entry name" value="MFS general substrate transporter"/>
    <property type="match status" value="1"/>
</dbReference>
<name>A0AAJ4WB83_9GAMM</name>
<dbReference type="NCBIfam" id="TIGR00792">
    <property type="entry name" value="gph"/>
    <property type="match status" value="1"/>
</dbReference>
<dbReference type="InterPro" id="IPR039672">
    <property type="entry name" value="MFS_2"/>
</dbReference>
<keyword evidence="2" id="KW-0472">Membrane</keyword>
<dbReference type="GO" id="GO:0015293">
    <property type="term" value="F:symporter activity"/>
    <property type="evidence" value="ECO:0007669"/>
    <property type="project" value="InterPro"/>
</dbReference>
<keyword evidence="2" id="KW-1133">Transmembrane helix</keyword>
<feature type="transmembrane region" description="Helical" evidence="2">
    <location>
        <begin position="412"/>
        <end position="432"/>
    </location>
</feature>
<evidence type="ECO:0000256" key="1">
    <source>
        <dbReference type="ARBA" id="ARBA00009617"/>
    </source>
</evidence>
<dbReference type="Pfam" id="PF13347">
    <property type="entry name" value="MFS_2"/>
    <property type="match status" value="1"/>
</dbReference>
<dbReference type="AlphaFoldDB" id="A0AAJ4WB83"/>
<comment type="similarity">
    <text evidence="1">Belongs to the sodium:galactoside symporter (TC 2.A.2) family.</text>
</comment>
<organism evidence="3 4">
    <name type="scientific">Pragia fontium DSM 5563 = ATCC 49100</name>
    <dbReference type="NCBI Taxonomy" id="1122977"/>
    <lineage>
        <taxon>Bacteria</taxon>
        <taxon>Pseudomonadati</taxon>
        <taxon>Pseudomonadota</taxon>
        <taxon>Gammaproteobacteria</taxon>
        <taxon>Enterobacterales</taxon>
        <taxon>Budviciaceae</taxon>
        <taxon>Pragia</taxon>
    </lineage>
</organism>
<reference evidence="3 4" key="1">
    <citation type="submission" date="2016-10" db="EMBL/GenBank/DDBJ databases">
        <authorList>
            <person name="Varghese N."/>
            <person name="Submissions S."/>
        </authorList>
    </citation>
    <scope>NUCLEOTIDE SEQUENCE [LARGE SCALE GENOMIC DNA]</scope>
    <source>
        <strain evidence="3 4">DSM 5563</strain>
    </source>
</reference>
<dbReference type="InterPro" id="IPR036259">
    <property type="entry name" value="MFS_trans_sf"/>
</dbReference>
<gene>
    <name evidence="3" type="ORF">SAMN02745723_10683</name>
</gene>
<dbReference type="GO" id="GO:0006814">
    <property type="term" value="P:sodium ion transport"/>
    <property type="evidence" value="ECO:0007669"/>
    <property type="project" value="InterPro"/>
</dbReference>